<feature type="binding site" evidence="7">
    <location>
        <position position="39"/>
    </location>
    <ligand>
        <name>ATP</name>
        <dbReference type="ChEBI" id="CHEBI:30616"/>
    </ligand>
</feature>
<protein>
    <recommendedName>
        <fullName evidence="1">non-specific serine/threonine protein kinase</fullName>
        <ecNumber evidence="1">2.7.11.1</ecNumber>
    </recommendedName>
</protein>
<dbReference type="EC" id="2.7.11.1" evidence="1"/>
<dbReference type="GeneID" id="63980416"/>
<dbReference type="EMBL" id="CP070249">
    <property type="protein sequence ID" value="QRV41516.1"/>
    <property type="molecule type" value="Genomic_DNA"/>
</dbReference>
<dbReference type="Proteomes" id="UP000623926">
    <property type="component" value="Chromosome"/>
</dbReference>
<reference evidence="12 13" key="1">
    <citation type="submission" date="2021-02" db="EMBL/GenBank/DDBJ databases">
        <title>FDA dAtabase for Regulatory Grade micrObial Sequences (FDA-ARGOS): Supporting development and validation of Infectious Disease Dx tests.</title>
        <authorList>
            <person name="Sproer C."/>
            <person name="Gronow S."/>
            <person name="Severitt S."/>
            <person name="Schroder I."/>
            <person name="Tallon L."/>
            <person name="Sadzewicz L."/>
            <person name="Zhao X."/>
            <person name="Boylan J."/>
            <person name="Ott S."/>
            <person name="Bowen H."/>
            <person name="Vavikolanu K."/>
            <person name="Mehta A."/>
            <person name="Aluvathingal J."/>
            <person name="Nadendla S."/>
            <person name="Lowell S."/>
            <person name="Myers T."/>
            <person name="Yan Y."/>
            <person name="Sichtig H."/>
        </authorList>
    </citation>
    <scope>NUCLEOTIDE SEQUENCE [LARGE SCALE GENOMIC DNA]</scope>
    <source>
        <strain evidence="11 12">FDAARGOS_1211</strain>
        <strain evidence="10 13">FDAARGOS_1212</strain>
    </source>
</reference>
<evidence type="ECO:0000313" key="11">
    <source>
        <dbReference type="EMBL" id="QRV41516.1"/>
    </source>
</evidence>
<dbReference type="InterPro" id="IPR008271">
    <property type="entry name" value="Ser/Thr_kinase_AS"/>
</dbReference>
<evidence type="ECO:0000256" key="6">
    <source>
        <dbReference type="ARBA" id="ARBA00022840"/>
    </source>
</evidence>
<gene>
    <name evidence="11" type="ORF">I6J41_12770</name>
    <name evidence="10" type="ORF">I6J42_20810</name>
</gene>
<dbReference type="Pfam" id="PF00069">
    <property type="entry name" value="Pkinase"/>
    <property type="match status" value="1"/>
</dbReference>
<keyword evidence="4 7" id="KW-0547">Nucleotide-binding</keyword>
<dbReference type="FunFam" id="1.10.510.10:FF:000021">
    <property type="entry name" value="Serine/threonine protein kinase"/>
    <property type="match status" value="1"/>
</dbReference>
<dbReference type="SMART" id="SM00220">
    <property type="entry name" value="S_TKc"/>
    <property type="match status" value="1"/>
</dbReference>
<dbReference type="PROSITE" id="PS00107">
    <property type="entry name" value="PROTEIN_KINASE_ATP"/>
    <property type="match status" value="1"/>
</dbReference>
<sequence>MSGRIIADRYELAALLGQGGMGQVWTAYDRRLDRRVAVKLLRPDRVAGPTGSDAADELRRRFVRECRVTAQVDHPGLVTVHDAGSDGDDLYLVMQYVEGADLADHLAEQDPYPWPWAVAVAAQLCAVLCAVHAVPIVHRDLKPRNVMVRPDGTVTVLDLGVASVLDTDTTRLTHTGSPIGSPAYMAPEQAMGGAVGPYTDLYALGVLLHELLSGDVPFAGSTALGVLHRHLYEPPAPVRRTRPEVPAALEALVLRLLAKDPQDRPASAQEVYEELAPLLPKHGTPSAPLDPTRPFLRPHAPWPDRATTPAPVPAPAAFAAPPTGLGAPLSTTPPPGPAAPRSFTPPPYAPPRSAPVRPTAPPHATPPPPARPDVARAVDEVKKLLGEGRITQAVDVLGAILPAAAAEHGERSPVVRILRKQYAATLMDDGQYRRALPELRRLAEDRTAESGPADAQALQFRYDAAQCLEQLGEAGAALVEYRAVLPYYENAYGPATSDPGRALDIRHRIGQLLLAVGDHTAGRAQLQNLLYDAERVYGPHHPLPTDLRRLLSHQRDVRGG</sequence>
<evidence type="ECO:0000313" key="12">
    <source>
        <dbReference type="Proteomes" id="UP000598054"/>
    </source>
</evidence>
<dbReference type="Gene3D" id="1.25.40.10">
    <property type="entry name" value="Tetratricopeptide repeat domain"/>
    <property type="match status" value="1"/>
</dbReference>
<dbReference type="Proteomes" id="UP000598054">
    <property type="component" value="Chromosome"/>
</dbReference>
<dbReference type="PROSITE" id="PS00108">
    <property type="entry name" value="PROTEIN_KINASE_ST"/>
    <property type="match status" value="1"/>
</dbReference>
<evidence type="ECO:0000313" key="10">
    <source>
        <dbReference type="EMBL" id="QRV36218.1"/>
    </source>
</evidence>
<dbReference type="RefSeq" id="WP_030121545.1">
    <property type="nucleotide sequence ID" value="NZ_CP070242.1"/>
</dbReference>
<evidence type="ECO:0000256" key="4">
    <source>
        <dbReference type="ARBA" id="ARBA00022741"/>
    </source>
</evidence>
<accession>A0ABD7D532</accession>
<evidence type="ECO:0000256" key="1">
    <source>
        <dbReference type="ARBA" id="ARBA00012513"/>
    </source>
</evidence>
<dbReference type="PANTHER" id="PTHR43289:SF6">
    <property type="entry name" value="SERINE_THREONINE-PROTEIN KINASE NEKL-3"/>
    <property type="match status" value="1"/>
</dbReference>
<feature type="region of interest" description="Disordered" evidence="8">
    <location>
        <begin position="279"/>
        <end position="374"/>
    </location>
</feature>
<keyword evidence="3" id="KW-0808">Transferase</keyword>
<dbReference type="SUPFAM" id="SSF48452">
    <property type="entry name" value="TPR-like"/>
    <property type="match status" value="1"/>
</dbReference>
<dbReference type="PANTHER" id="PTHR43289">
    <property type="entry name" value="MITOGEN-ACTIVATED PROTEIN KINASE KINASE KINASE 20-RELATED"/>
    <property type="match status" value="1"/>
</dbReference>
<dbReference type="InterPro" id="IPR000719">
    <property type="entry name" value="Prot_kinase_dom"/>
</dbReference>
<proteinExistence type="predicted"/>
<keyword evidence="2 10" id="KW-0723">Serine/threonine-protein kinase</keyword>
<dbReference type="InterPro" id="IPR011009">
    <property type="entry name" value="Kinase-like_dom_sf"/>
</dbReference>
<name>A0ABD7D532_9ACTN</name>
<dbReference type="InterPro" id="IPR017441">
    <property type="entry name" value="Protein_kinase_ATP_BS"/>
</dbReference>
<evidence type="ECO:0000256" key="3">
    <source>
        <dbReference type="ARBA" id="ARBA00022679"/>
    </source>
</evidence>
<dbReference type="CDD" id="cd14014">
    <property type="entry name" value="STKc_PknB_like"/>
    <property type="match status" value="1"/>
</dbReference>
<keyword evidence="12" id="KW-1185">Reference proteome</keyword>
<evidence type="ECO:0000256" key="2">
    <source>
        <dbReference type="ARBA" id="ARBA00022527"/>
    </source>
</evidence>
<evidence type="ECO:0000256" key="5">
    <source>
        <dbReference type="ARBA" id="ARBA00022777"/>
    </source>
</evidence>
<evidence type="ECO:0000256" key="7">
    <source>
        <dbReference type="PROSITE-ProRule" id="PRU10141"/>
    </source>
</evidence>
<feature type="domain" description="Protein kinase" evidence="9">
    <location>
        <begin position="10"/>
        <end position="279"/>
    </location>
</feature>
<feature type="compositionally biased region" description="Low complexity" evidence="8">
    <location>
        <begin position="315"/>
        <end position="329"/>
    </location>
</feature>
<dbReference type="InterPro" id="IPR011990">
    <property type="entry name" value="TPR-like_helical_dom_sf"/>
</dbReference>
<evidence type="ECO:0000313" key="13">
    <source>
        <dbReference type="Proteomes" id="UP000623926"/>
    </source>
</evidence>
<dbReference type="SUPFAM" id="SSF56112">
    <property type="entry name" value="Protein kinase-like (PK-like)"/>
    <property type="match status" value="1"/>
</dbReference>
<evidence type="ECO:0000259" key="9">
    <source>
        <dbReference type="PROSITE" id="PS50011"/>
    </source>
</evidence>
<dbReference type="PROSITE" id="PS50011">
    <property type="entry name" value="PROTEIN_KINASE_DOM"/>
    <property type="match status" value="1"/>
</dbReference>
<keyword evidence="6 7" id="KW-0067">ATP-binding</keyword>
<dbReference type="Gene3D" id="3.30.200.20">
    <property type="entry name" value="Phosphorylase Kinase, domain 1"/>
    <property type="match status" value="1"/>
</dbReference>
<organism evidence="10 13">
    <name type="scientific">Streptomyces californicus</name>
    <dbReference type="NCBI Taxonomy" id="67351"/>
    <lineage>
        <taxon>Bacteria</taxon>
        <taxon>Bacillati</taxon>
        <taxon>Actinomycetota</taxon>
        <taxon>Actinomycetes</taxon>
        <taxon>Kitasatosporales</taxon>
        <taxon>Streptomycetaceae</taxon>
        <taxon>Streptomyces</taxon>
    </lineage>
</organism>
<dbReference type="AlphaFoldDB" id="A0ABD7D532"/>
<dbReference type="GO" id="GO:0004674">
    <property type="term" value="F:protein serine/threonine kinase activity"/>
    <property type="evidence" value="ECO:0007669"/>
    <property type="project" value="UniProtKB-KW"/>
</dbReference>
<evidence type="ECO:0000256" key="8">
    <source>
        <dbReference type="SAM" id="MobiDB-lite"/>
    </source>
</evidence>
<feature type="compositionally biased region" description="Pro residues" evidence="8">
    <location>
        <begin position="331"/>
        <end position="371"/>
    </location>
</feature>
<dbReference type="GO" id="GO:0005524">
    <property type="term" value="F:ATP binding"/>
    <property type="evidence" value="ECO:0007669"/>
    <property type="project" value="UniProtKB-UniRule"/>
</dbReference>
<keyword evidence="5 10" id="KW-0418">Kinase</keyword>
<dbReference type="EMBL" id="CP070245">
    <property type="protein sequence ID" value="QRV36218.1"/>
    <property type="molecule type" value="Genomic_DNA"/>
</dbReference>
<dbReference type="Gene3D" id="1.10.510.10">
    <property type="entry name" value="Transferase(Phosphotransferase) domain 1"/>
    <property type="match status" value="1"/>
</dbReference>